<keyword evidence="7" id="KW-0969">Cilium</keyword>
<dbReference type="GO" id="GO:0005576">
    <property type="term" value="C:extracellular region"/>
    <property type="evidence" value="ECO:0007669"/>
    <property type="project" value="UniProtKB-SubCell"/>
</dbReference>
<dbReference type="AlphaFoldDB" id="A0AAE3G738"/>
<dbReference type="InterPro" id="IPR001492">
    <property type="entry name" value="Flagellin"/>
</dbReference>
<dbReference type="Pfam" id="PF00669">
    <property type="entry name" value="Flagellin_N"/>
    <property type="match status" value="1"/>
</dbReference>
<keyword evidence="2 4" id="KW-0964">Secreted</keyword>
<keyword evidence="3 4" id="KW-0975">Bacterial flagellum</keyword>
<keyword evidence="8" id="KW-1185">Reference proteome</keyword>
<dbReference type="PANTHER" id="PTHR42792">
    <property type="entry name" value="FLAGELLIN"/>
    <property type="match status" value="1"/>
</dbReference>
<organism evidence="7 8">
    <name type="scientific">Natronocella acetinitrilica</name>
    <dbReference type="NCBI Taxonomy" id="414046"/>
    <lineage>
        <taxon>Bacteria</taxon>
        <taxon>Pseudomonadati</taxon>
        <taxon>Pseudomonadota</taxon>
        <taxon>Gammaproteobacteria</taxon>
        <taxon>Chromatiales</taxon>
        <taxon>Ectothiorhodospiraceae</taxon>
        <taxon>Natronocella</taxon>
    </lineage>
</organism>
<evidence type="ECO:0000256" key="1">
    <source>
        <dbReference type="ARBA" id="ARBA00005709"/>
    </source>
</evidence>
<reference evidence="7" key="1">
    <citation type="submission" date="2022-03" db="EMBL/GenBank/DDBJ databases">
        <title>Genomic Encyclopedia of Type Strains, Phase III (KMG-III): the genomes of soil and plant-associated and newly described type strains.</title>
        <authorList>
            <person name="Whitman W."/>
        </authorList>
    </citation>
    <scope>NUCLEOTIDE SEQUENCE</scope>
    <source>
        <strain evidence="7">ANL 6-2</strain>
    </source>
</reference>
<gene>
    <name evidence="7" type="ORF">J2T57_002763</name>
</gene>
<dbReference type="Proteomes" id="UP001205843">
    <property type="component" value="Unassembled WGS sequence"/>
</dbReference>
<dbReference type="Gene3D" id="6.10.10.10">
    <property type="entry name" value="Flagellar export chaperone, C-terminal domain"/>
    <property type="match status" value="1"/>
</dbReference>
<evidence type="ECO:0000313" key="8">
    <source>
        <dbReference type="Proteomes" id="UP001205843"/>
    </source>
</evidence>
<dbReference type="SUPFAM" id="SSF64518">
    <property type="entry name" value="Phase 1 flagellin"/>
    <property type="match status" value="1"/>
</dbReference>
<accession>A0AAE3G738</accession>
<feature type="domain" description="Flagellin N-terminal" evidence="5">
    <location>
        <begin position="5"/>
        <end position="141"/>
    </location>
</feature>
<dbReference type="Gene3D" id="1.20.1330.10">
    <property type="entry name" value="f41 fragment of flagellin, N-terminal domain"/>
    <property type="match status" value="1"/>
</dbReference>
<comment type="caution">
    <text evidence="7">The sequence shown here is derived from an EMBL/GenBank/DDBJ whole genome shotgun (WGS) entry which is preliminary data.</text>
</comment>
<keyword evidence="7" id="KW-0282">Flagellum</keyword>
<comment type="function">
    <text evidence="4">Flagellin is the subunit protein which polymerizes to form the filaments of bacterial flagella.</text>
</comment>
<dbReference type="RefSeq" id="WP_253479209.1">
    <property type="nucleotide sequence ID" value="NZ_JALJXV010000006.1"/>
</dbReference>
<evidence type="ECO:0000259" key="6">
    <source>
        <dbReference type="Pfam" id="PF00700"/>
    </source>
</evidence>
<evidence type="ECO:0000256" key="4">
    <source>
        <dbReference type="RuleBase" id="RU362073"/>
    </source>
</evidence>
<comment type="subcellular location">
    <subcellularLocation>
        <location evidence="4">Secreted</location>
    </subcellularLocation>
    <subcellularLocation>
        <location evidence="4">Bacterial flagellum</location>
    </subcellularLocation>
</comment>
<sequence>MAQIINTNVLSLNAQRNLTTSQGALATSLERLSSGLRINSAKDDAAGLAIAERFTSQIRGLNQASRNANDGISFSQTAEGALSTIGDALQRARELSIQAANDSNSATDRQALNDEVQQLIQEVSRVANATEFNGGNILDGSLQDIFFQVGANQGQTIAVNGVDARTSELGVTEFVGANGLSQEQINDDGIASIGDITIASDDFDDIVVDLTGAESLDDAVRLINEQIAEDAAAGDDNAAALASANVQASLRVGNDGSTTIAITSALGTEALAVTGGLVTLDDDDTTPTTVDLFDGAAAEDVTLRDIDVATRESATQAIGALDGALTQVNSLRAELGAVQVRFENTIANLSVSSENLSAARSRIQDADFAAETAALTRAQILQQAGTSVLAQANAVPQNVLALLG</sequence>
<comment type="similarity">
    <text evidence="1 4">Belongs to the bacterial flagellin family.</text>
</comment>
<name>A0AAE3G738_9GAMM</name>
<dbReference type="EMBL" id="JALJXV010000006">
    <property type="protein sequence ID" value="MCP1675613.1"/>
    <property type="molecule type" value="Genomic_DNA"/>
</dbReference>
<dbReference type="Gene3D" id="3.30.70.2120">
    <property type="match status" value="1"/>
</dbReference>
<keyword evidence="7" id="KW-0966">Cell projection</keyword>
<evidence type="ECO:0000256" key="2">
    <source>
        <dbReference type="ARBA" id="ARBA00022525"/>
    </source>
</evidence>
<dbReference type="InterPro" id="IPR046358">
    <property type="entry name" value="Flagellin_C"/>
</dbReference>
<dbReference type="InterPro" id="IPR001029">
    <property type="entry name" value="Flagellin_N"/>
</dbReference>
<dbReference type="GO" id="GO:0005198">
    <property type="term" value="F:structural molecule activity"/>
    <property type="evidence" value="ECO:0007669"/>
    <property type="project" value="UniProtKB-UniRule"/>
</dbReference>
<dbReference type="Pfam" id="PF00700">
    <property type="entry name" value="Flagellin_C"/>
    <property type="match status" value="1"/>
</dbReference>
<dbReference type="PANTHER" id="PTHR42792:SF2">
    <property type="entry name" value="FLAGELLIN"/>
    <property type="match status" value="1"/>
</dbReference>
<evidence type="ECO:0000313" key="7">
    <source>
        <dbReference type="EMBL" id="MCP1675613.1"/>
    </source>
</evidence>
<evidence type="ECO:0000256" key="3">
    <source>
        <dbReference type="ARBA" id="ARBA00023143"/>
    </source>
</evidence>
<protein>
    <recommendedName>
        <fullName evidence="4">Flagellin</fullName>
    </recommendedName>
</protein>
<dbReference type="GO" id="GO:0009288">
    <property type="term" value="C:bacterial-type flagellum"/>
    <property type="evidence" value="ECO:0007669"/>
    <property type="project" value="UniProtKB-SubCell"/>
</dbReference>
<dbReference type="InterPro" id="IPR042187">
    <property type="entry name" value="Flagellin_C_sub2"/>
</dbReference>
<proteinExistence type="inferred from homology"/>
<feature type="domain" description="Flagellin C-terminal" evidence="6">
    <location>
        <begin position="319"/>
        <end position="403"/>
    </location>
</feature>
<evidence type="ECO:0000259" key="5">
    <source>
        <dbReference type="Pfam" id="PF00669"/>
    </source>
</evidence>
<dbReference type="PRINTS" id="PR00207">
    <property type="entry name" value="FLAGELLIN"/>
</dbReference>